<comment type="caution">
    <text evidence="3">The sequence shown here is derived from an EMBL/GenBank/DDBJ whole genome shotgun (WGS) entry which is preliminary data.</text>
</comment>
<protein>
    <submittedName>
        <fullName evidence="3">Uncharacterized protein</fullName>
    </submittedName>
</protein>
<evidence type="ECO:0000313" key="4">
    <source>
        <dbReference type="Proteomes" id="UP000799772"/>
    </source>
</evidence>
<feature type="domain" description="PH" evidence="1">
    <location>
        <begin position="289"/>
        <end position="407"/>
    </location>
</feature>
<feature type="domain" description="PH" evidence="2">
    <location>
        <begin position="413"/>
        <end position="518"/>
    </location>
</feature>
<dbReference type="Pfam" id="PF23074">
    <property type="entry name" value="PH_FT_N"/>
    <property type="match status" value="1"/>
</dbReference>
<dbReference type="EMBL" id="ML978128">
    <property type="protein sequence ID" value="KAF2097256.1"/>
    <property type="molecule type" value="Genomic_DNA"/>
</dbReference>
<name>A0A9P4M406_9PEZI</name>
<dbReference type="OrthoDB" id="5345571at2759"/>
<evidence type="ECO:0000259" key="1">
    <source>
        <dbReference type="Pfam" id="PF23074"/>
    </source>
</evidence>
<gene>
    <name evidence="3" type="ORF">NA57DRAFT_77510</name>
</gene>
<evidence type="ECO:0000313" key="3">
    <source>
        <dbReference type="EMBL" id="KAF2097256.1"/>
    </source>
</evidence>
<dbReference type="Proteomes" id="UP000799772">
    <property type="component" value="Unassembled WGS sequence"/>
</dbReference>
<evidence type="ECO:0000259" key="2">
    <source>
        <dbReference type="Pfam" id="PF23076"/>
    </source>
</evidence>
<dbReference type="InterPro" id="IPR057082">
    <property type="entry name" value="PH_C"/>
</dbReference>
<dbReference type="Pfam" id="PF23076">
    <property type="entry name" value="PH_FT_C"/>
    <property type="match status" value="1"/>
</dbReference>
<keyword evidence="4" id="KW-1185">Reference proteome</keyword>
<sequence length="520" mass="60490">MALSLRRQAEAAEDDASALQRFVDEVPQRHADIASNMQWLIEVAGALRDVDRCLSEEFSHSNEVPRIIWVDVNLVLNSISQTHKCLDRVLFQQTLRTTWSGRPPYRLLWEDLENKFRREGCSMYARLEMYNTFLKTILDGVRRHRSDPDLMETLRRRLTQLLHHQDPIDMRSGDFYMIESAPWDYPVPRRIRPPMHHSSTYPAFALPAPFPPQYDAPVPPPVPEVISSPTFSDTSEYTWSSWSSGSPNGNGYQMHWATRIFTVSCPRTPLNDPGAPTRCYGRIDIRARDSLRADGFVEVLRYSFRDTSVHARFFWRDTDHRARILFSMRDEEGRTLHRCMPLTGLKLVRIGSRLQLNRLDPGEGGYQTWANLYFPAYEQLILFYSAFVALKRQDGGYRPSRRLDDFVPGEFLEYSGEIEDDNYLHLLRMWRDEDTGAVRLETSPRRGPMVGTPIWTAFITEWIGARHWLCRIAPTVIELETLRPFIFCHSYSPPQFAGRFRLSFTSRRDAEGFVHSFQGL</sequence>
<dbReference type="InterPro" id="IPR057081">
    <property type="entry name" value="PH_N"/>
</dbReference>
<proteinExistence type="predicted"/>
<accession>A0A9P4M406</accession>
<dbReference type="AlphaFoldDB" id="A0A9P4M406"/>
<organism evidence="3 4">
    <name type="scientific">Rhizodiscina lignyota</name>
    <dbReference type="NCBI Taxonomy" id="1504668"/>
    <lineage>
        <taxon>Eukaryota</taxon>
        <taxon>Fungi</taxon>
        <taxon>Dikarya</taxon>
        <taxon>Ascomycota</taxon>
        <taxon>Pezizomycotina</taxon>
        <taxon>Dothideomycetes</taxon>
        <taxon>Pleosporomycetidae</taxon>
        <taxon>Aulographales</taxon>
        <taxon>Rhizodiscinaceae</taxon>
        <taxon>Rhizodiscina</taxon>
    </lineage>
</organism>
<reference evidence="3" key="1">
    <citation type="journal article" date="2020" name="Stud. Mycol.">
        <title>101 Dothideomycetes genomes: a test case for predicting lifestyles and emergence of pathogens.</title>
        <authorList>
            <person name="Haridas S."/>
            <person name="Albert R."/>
            <person name="Binder M."/>
            <person name="Bloem J."/>
            <person name="Labutti K."/>
            <person name="Salamov A."/>
            <person name="Andreopoulos B."/>
            <person name="Baker S."/>
            <person name="Barry K."/>
            <person name="Bills G."/>
            <person name="Bluhm B."/>
            <person name="Cannon C."/>
            <person name="Castanera R."/>
            <person name="Culley D."/>
            <person name="Daum C."/>
            <person name="Ezra D."/>
            <person name="Gonzalez J."/>
            <person name="Henrissat B."/>
            <person name="Kuo A."/>
            <person name="Liang C."/>
            <person name="Lipzen A."/>
            <person name="Lutzoni F."/>
            <person name="Magnuson J."/>
            <person name="Mondo S."/>
            <person name="Nolan M."/>
            <person name="Ohm R."/>
            <person name="Pangilinan J."/>
            <person name="Park H.-J."/>
            <person name="Ramirez L."/>
            <person name="Alfaro M."/>
            <person name="Sun H."/>
            <person name="Tritt A."/>
            <person name="Yoshinaga Y."/>
            <person name="Zwiers L.-H."/>
            <person name="Turgeon B."/>
            <person name="Goodwin S."/>
            <person name="Spatafora J."/>
            <person name="Crous P."/>
            <person name="Grigoriev I."/>
        </authorList>
    </citation>
    <scope>NUCLEOTIDE SEQUENCE</scope>
    <source>
        <strain evidence="3">CBS 133067</strain>
    </source>
</reference>